<evidence type="ECO:0000256" key="4">
    <source>
        <dbReference type="PROSITE-ProRule" id="PRU00339"/>
    </source>
</evidence>
<dbReference type="PROSITE" id="PS51742">
    <property type="entry name" value="PPC"/>
    <property type="match status" value="1"/>
</dbReference>
<dbReference type="InterPro" id="IPR017956">
    <property type="entry name" value="AT_hook_DNA-bd_motif"/>
</dbReference>
<dbReference type="CDD" id="cd11378">
    <property type="entry name" value="DUF296"/>
    <property type="match status" value="1"/>
</dbReference>
<evidence type="ECO:0000256" key="3">
    <source>
        <dbReference type="ARBA" id="ARBA00023163"/>
    </source>
</evidence>
<proteinExistence type="predicted"/>
<name>A0A8X8WU42_SALSN</name>
<feature type="compositionally biased region" description="Basic residues" evidence="5">
    <location>
        <begin position="142"/>
        <end position="162"/>
    </location>
</feature>
<accession>A0A8X8WU42</accession>
<dbReference type="InterPro" id="IPR039340">
    <property type="entry name" value="Tfc4/TFIIIC-102/Sfc4"/>
</dbReference>
<dbReference type="Gene3D" id="1.25.40.10">
    <property type="entry name" value="Tetratricopeptide repeat domain"/>
    <property type="match status" value="2"/>
</dbReference>
<dbReference type="SMART" id="SM00028">
    <property type="entry name" value="TPR"/>
    <property type="match status" value="5"/>
</dbReference>
<dbReference type="GO" id="GO:0006383">
    <property type="term" value="P:transcription by RNA polymerase III"/>
    <property type="evidence" value="ECO:0007669"/>
    <property type="project" value="InterPro"/>
</dbReference>
<feature type="region of interest" description="Disordered" evidence="5">
    <location>
        <begin position="944"/>
        <end position="1004"/>
    </location>
</feature>
<protein>
    <recommendedName>
        <fullName evidence="6">PPC domain-containing protein</fullName>
    </recommendedName>
</protein>
<feature type="region of interest" description="Disordered" evidence="5">
    <location>
        <begin position="27"/>
        <end position="56"/>
    </location>
</feature>
<dbReference type="InterPro" id="IPR005175">
    <property type="entry name" value="PPC_dom"/>
</dbReference>
<dbReference type="PANTHER" id="PTHR23082:SF0">
    <property type="entry name" value="GENERAL TRANSCRIPTION FACTOR 3C POLYPEPTIDE 3"/>
    <property type="match status" value="1"/>
</dbReference>
<keyword evidence="3" id="KW-0804">Transcription</keyword>
<gene>
    <name evidence="7" type="ORF">SASPL_136998</name>
</gene>
<reference evidence="7" key="2">
    <citation type="submission" date="2020-08" db="EMBL/GenBank/DDBJ databases">
        <title>Plant Genome Project.</title>
        <authorList>
            <person name="Zhang R.-G."/>
        </authorList>
    </citation>
    <scope>NUCLEOTIDE SEQUENCE</scope>
    <source>
        <strain evidence="7">Huo1</strain>
        <tissue evidence="7">Leaf</tissue>
    </source>
</reference>
<reference evidence="7" key="1">
    <citation type="submission" date="2018-01" db="EMBL/GenBank/DDBJ databases">
        <authorList>
            <person name="Mao J.F."/>
        </authorList>
    </citation>
    <scope>NUCLEOTIDE SEQUENCE</scope>
    <source>
        <strain evidence="7">Huo1</strain>
        <tissue evidence="7">Leaf</tissue>
    </source>
</reference>
<dbReference type="SMART" id="SM00384">
    <property type="entry name" value="AT_hook"/>
    <property type="match status" value="2"/>
</dbReference>
<dbReference type="Pfam" id="PF13176">
    <property type="entry name" value="TPR_7"/>
    <property type="match status" value="1"/>
</dbReference>
<dbReference type="AlphaFoldDB" id="A0A8X8WU42"/>
<dbReference type="SUPFAM" id="SSF48439">
    <property type="entry name" value="Protein prenylyltransferase"/>
    <property type="match status" value="1"/>
</dbReference>
<feature type="region of interest" description="Disordered" evidence="5">
    <location>
        <begin position="695"/>
        <end position="815"/>
    </location>
</feature>
<dbReference type="EMBL" id="PNBA02000014">
    <property type="protein sequence ID" value="KAG6400173.1"/>
    <property type="molecule type" value="Genomic_DNA"/>
</dbReference>
<feature type="compositionally biased region" description="Polar residues" evidence="5">
    <location>
        <begin position="971"/>
        <end position="998"/>
    </location>
</feature>
<dbReference type="InterPro" id="IPR011990">
    <property type="entry name" value="TPR-like_helical_dom_sf"/>
</dbReference>
<evidence type="ECO:0000256" key="5">
    <source>
        <dbReference type="SAM" id="MobiDB-lite"/>
    </source>
</evidence>
<dbReference type="PROSITE" id="PS50005">
    <property type="entry name" value="TPR"/>
    <property type="match status" value="2"/>
</dbReference>
<dbReference type="Pfam" id="PF13181">
    <property type="entry name" value="TPR_8"/>
    <property type="match status" value="1"/>
</dbReference>
<evidence type="ECO:0000256" key="1">
    <source>
        <dbReference type="ARBA" id="ARBA00023015"/>
    </source>
</evidence>
<dbReference type="InterPro" id="IPR019734">
    <property type="entry name" value="TPR_rpt"/>
</dbReference>
<evidence type="ECO:0000259" key="6">
    <source>
        <dbReference type="PROSITE" id="PS51742"/>
    </source>
</evidence>
<organism evidence="7">
    <name type="scientific">Salvia splendens</name>
    <name type="common">Scarlet sage</name>
    <dbReference type="NCBI Taxonomy" id="180675"/>
    <lineage>
        <taxon>Eukaryota</taxon>
        <taxon>Viridiplantae</taxon>
        <taxon>Streptophyta</taxon>
        <taxon>Embryophyta</taxon>
        <taxon>Tracheophyta</taxon>
        <taxon>Spermatophyta</taxon>
        <taxon>Magnoliopsida</taxon>
        <taxon>eudicotyledons</taxon>
        <taxon>Gunneridae</taxon>
        <taxon>Pentapetalae</taxon>
        <taxon>asterids</taxon>
        <taxon>lamiids</taxon>
        <taxon>Lamiales</taxon>
        <taxon>Lamiaceae</taxon>
        <taxon>Nepetoideae</taxon>
        <taxon>Mentheae</taxon>
        <taxon>Salviinae</taxon>
        <taxon>Salvia</taxon>
        <taxon>Salvia subgen. Calosphace</taxon>
        <taxon>core Calosphace</taxon>
    </lineage>
</organism>
<feature type="compositionally biased region" description="Basic residues" evidence="5">
    <location>
        <begin position="794"/>
        <end position="808"/>
    </location>
</feature>
<feature type="repeat" description="TPR" evidence="4">
    <location>
        <begin position="271"/>
        <end position="304"/>
    </location>
</feature>
<keyword evidence="4" id="KW-0802">TPR repeat</keyword>
<feature type="domain" description="PPC" evidence="6">
    <location>
        <begin position="817"/>
        <end position="960"/>
    </location>
</feature>
<dbReference type="GO" id="GO:0003677">
    <property type="term" value="F:DNA binding"/>
    <property type="evidence" value="ECO:0007669"/>
    <property type="project" value="UniProtKB-KW"/>
</dbReference>
<evidence type="ECO:0000313" key="8">
    <source>
        <dbReference type="Proteomes" id="UP000298416"/>
    </source>
</evidence>
<feature type="repeat" description="TPR" evidence="4">
    <location>
        <begin position="203"/>
        <end position="236"/>
    </location>
</feature>
<dbReference type="PANTHER" id="PTHR23082">
    <property type="entry name" value="TRANSCRIPTION INITIATION FACTOR IIIC TFIIIC , POLYPEPTIDE 3-RELATED"/>
    <property type="match status" value="1"/>
</dbReference>
<keyword evidence="2" id="KW-0238">DNA-binding</keyword>
<dbReference type="Proteomes" id="UP000298416">
    <property type="component" value="Unassembled WGS sequence"/>
</dbReference>
<dbReference type="SUPFAM" id="SSF117856">
    <property type="entry name" value="AF0104/ALDC/Ptd012-like"/>
    <property type="match status" value="1"/>
</dbReference>
<evidence type="ECO:0000313" key="7">
    <source>
        <dbReference type="EMBL" id="KAG6400173.1"/>
    </source>
</evidence>
<keyword evidence="8" id="KW-1185">Reference proteome</keyword>
<dbReference type="Gene3D" id="3.30.1330.80">
    <property type="entry name" value="Hypothetical protein, similar to alpha- acetolactate decarboxylase, domain 2"/>
    <property type="match status" value="1"/>
</dbReference>
<comment type="caution">
    <text evidence="7">The sequence shown here is derived from an EMBL/GenBank/DDBJ whole genome shotgun (WGS) entry which is preliminary data.</text>
</comment>
<sequence length="1004" mass="111092">MEVQSSGTPPSAGKGAESCLALDMIEELDLREDEGKEEDGETTEVSEDGESEREEDYNFQFEGEMDPLSSSRAKTPRVCRFTRFSSRLRTNTRLWQRRNTQLLTRMRGIPLLFYAFAKRLRQEEENAGATREEIEEAMNFGVRKRRRRSRKERRRGRRKGTKNKLNPEVTRKLGDATLHYAQGYFDKAICLLHEVIRLAPNLSDPFHTLGLIYSAMDDNKRAMIFYMIAAHLNPKDASLWKLLLAKSIEYEDKKQAYYCLNKAIVADPEDINLHSTRAMLYVELEKYQKAAESYEQIARLCPDNIEFLQKAAQCVILSNICVSSAGKPNMFRRVSLMYMSLVMAYETDLLRISTIHILRFPTFGVVDLLVSVLMENDKYARALEHIEHTQKLCKSLSSLRRYSSALGIVKISLKLDALPVQIKKELRTIGAQLEALIADPAHGWDLVRDFVSRDPYSFSDWNHCYKVILRMNQLSRRNKLLHSMRVKHKDSIPPILITDNQFTMISQRQTAAREYLHAYKLMPDNPLINLCGGTALINLSLGLRLQNKHQTFLQGLAFLYNNLRLCGDSQEALYNIARAYHHVGLVSLAAQYYEKALTTCEKDYPIPTLPYENQNATKIKMPGYCDLRREAAYNLHLIYKQSGAFDLARQILVEKMSSSEAMTSMANREPFSMSSPTPTMNPAASQPQLNQQMHMSFMNSDGGGAFRPVSPPAPFQSVPSGAAVISQSAAEQKRKRGRPRKYGPDGSMNLPLGLPQQPNAQQNLSPPPAGAVVPHSAHMESLPPIDGSGSPTAKKARGRPRGSRNKAKQHPEVLGSTGIGFVPHILNVNAGEDISSKIMAICQNGPRAVCVLSANGTVSMVTLRQQATSGGTATFEGRFDILSLSGSFMLTEVAGQKSRIGGLSVTLAQPDGSIMGGCVAGLLVAASPAQVIVGSFLPDGQRDVSKNYVEPSSAPRLNQGGGAGASSSPSRGTLSESSGGPASPLNLSSGAYNMTQGMSGIPWK</sequence>
<keyword evidence="1" id="KW-0805">Transcription regulation</keyword>
<dbReference type="GO" id="GO:0000127">
    <property type="term" value="C:transcription factor TFIIIC complex"/>
    <property type="evidence" value="ECO:0007669"/>
    <property type="project" value="TreeGrafter"/>
</dbReference>
<dbReference type="SUPFAM" id="SSF48452">
    <property type="entry name" value="TPR-like"/>
    <property type="match status" value="1"/>
</dbReference>
<evidence type="ECO:0000256" key="2">
    <source>
        <dbReference type="ARBA" id="ARBA00023125"/>
    </source>
</evidence>
<dbReference type="Pfam" id="PF03479">
    <property type="entry name" value="PCC"/>
    <property type="match status" value="1"/>
</dbReference>
<feature type="region of interest" description="Disordered" evidence="5">
    <location>
        <begin position="142"/>
        <end position="168"/>
    </location>
</feature>